<evidence type="ECO:0000256" key="1">
    <source>
        <dbReference type="SAM" id="MobiDB-lite"/>
    </source>
</evidence>
<evidence type="ECO:0000313" key="3">
    <source>
        <dbReference type="Proteomes" id="UP000803884"/>
    </source>
</evidence>
<dbReference type="GO" id="GO:0005680">
    <property type="term" value="C:anaphase-promoting complex"/>
    <property type="evidence" value="ECO:0007669"/>
    <property type="project" value="InterPro"/>
</dbReference>
<protein>
    <submittedName>
        <fullName evidence="2">Uncharacterized protein</fullName>
    </submittedName>
</protein>
<dbReference type="Pfam" id="PF05841">
    <property type="entry name" value="Apc15p"/>
    <property type="match status" value="1"/>
</dbReference>
<dbReference type="GeneID" id="96010345"/>
<gene>
    <name evidence="2" type="ORF">WHR41_08903</name>
</gene>
<feature type="compositionally biased region" description="Acidic residues" evidence="1">
    <location>
        <begin position="245"/>
        <end position="260"/>
    </location>
</feature>
<name>A0AB34KBP8_9PEZI</name>
<feature type="compositionally biased region" description="Acidic residues" evidence="1">
    <location>
        <begin position="201"/>
        <end position="235"/>
    </location>
</feature>
<dbReference type="AlphaFoldDB" id="A0AB34KBP8"/>
<dbReference type="GO" id="GO:0031145">
    <property type="term" value="P:anaphase-promoting complex-dependent catabolic process"/>
    <property type="evidence" value="ECO:0007669"/>
    <property type="project" value="InterPro"/>
</dbReference>
<feature type="region of interest" description="Disordered" evidence="1">
    <location>
        <begin position="125"/>
        <end position="358"/>
    </location>
</feature>
<dbReference type="InterPro" id="IPR008402">
    <property type="entry name" value="APC_su15/mnd2"/>
</dbReference>
<feature type="compositionally biased region" description="Acidic residues" evidence="1">
    <location>
        <begin position="141"/>
        <end position="160"/>
    </location>
</feature>
<feature type="compositionally biased region" description="Low complexity" evidence="1">
    <location>
        <begin position="164"/>
        <end position="177"/>
    </location>
</feature>
<dbReference type="RefSeq" id="XP_069225467.1">
    <property type="nucleotide sequence ID" value="XM_069377507.1"/>
</dbReference>
<sequence length="358" mass="39969">MLSLPLIPPQDDHSTLLGSSWRPRADSPPPSNPQTAAQHPQQHRQNRQLRDEEKRQQQARSPLALLAADEAAIAQRKAAIRNFGAYWIRPPGIPKTLQAMNEEEQERREQEEIERRERGMLDMQAQQQLAEAQQRGAEAMAEQEDPEAPEERDLDDDIPEAEITGDVTGDITGVTDDVTAEDTFNEESMMEGSMLQQEQYAEMEEAELTGIAQEEEDLGIEGDEEEERDLDDDVPDAGSYQHTDTEEEDSSSSSEEESSEVQDSFAQQSARRSARVSAQRQQQQQQQQLSMQTPVMGSLQERMRAQVGAADSLPRSPGSVNLSSSILESSFIGSSPMMQRGNQGPRARGRANRRGRLS</sequence>
<feature type="compositionally biased region" description="Low complexity" evidence="1">
    <location>
        <begin position="262"/>
        <end position="288"/>
    </location>
</feature>
<accession>A0AB34KBP8</accession>
<feature type="compositionally biased region" description="Acidic residues" evidence="1">
    <location>
        <begin position="178"/>
        <end position="189"/>
    </location>
</feature>
<comment type="caution">
    <text evidence="2">The sequence shown here is derived from an EMBL/GenBank/DDBJ whole genome shotgun (WGS) entry which is preliminary data.</text>
</comment>
<evidence type="ECO:0000313" key="2">
    <source>
        <dbReference type="EMBL" id="KAL1582360.1"/>
    </source>
</evidence>
<dbReference type="EMBL" id="JAAQHG020000052">
    <property type="protein sequence ID" value="KAL1582360.1"/>
    <property type="molecule type" value="Genomic_DNA"/>
</dbReference>
<feature type="compositionally biased region" description="Low complexity" evidence="1">
    <location>
        <begin position="318"/>
        <end position="346"/>
    </location>
</feature>
<feature type="region of interest" description="Disordered" evidence="1">
    <location>
        <begin position="1"/>
        <end position="63"/>
    </location>
</feature>
<feature type="compositionally biased region" description="Basic residues" evidence="1">
    <location>
        <begin position="347"/>
        <end position="358"/>
    </location>
</feature>
<proteinExistence type="predicted"/>
<dbReference type="Proteomes" id="UP000803884">
    <property type="component" value="Unassembled WGS sequence"/>
</dbReference>
<feature type="compositionally biased region" description="Low complexity" evidence="1">
    <location>
        <begin position="125"/>
        <end position="139"/>
    </location>
</feature>
<keyword evidence="3" id="KW-1185">Reference proteome</keyword>
<organism evidence="2 3">
    <name type="scientific">Cladosporium halotolerans</name>
    <dbReference type="NCBI Taxonomy" id="1052096"/>
    <lineage>
        <taxon>Eukaryota</taxon>
        <taxon>Fungi</taxon>
        <taxon>Dikarya</taxon>
        <taxon>Ascomycota</taxon>
        <taxon>Pezizomycotina</taxon>
        <taxon>Dothideomycetes</taxon>
        <taxon>Dothideomycetidae</taxon>
        <taxon>Cladosporiales</taxon>
        <taxon>Cladosporiaceae</taxon>
        <taxon>Cladosporium</taxon>
    </lineage>
</organism>
<reference evidence="2 3" key="1">
    <citation type="journal article" date="2020" name="Microbiol. Resour. Announc.">
        <title>Draft Genome Sequence of a Cladosporium Species Isolated from the Mesophotic Ascidian Didemnum maculosum.</title>
        <authorList>
            <person name="Gioti A."/>
            <person name="Siaperas R."/>
            <person name="Nikolaivits E."/>
            <person name="Le Goff G."/>
            <person name="Ouazzani J."/>
            <person name="Kotoulas G."/>
            <person name="Topakas E."/>
        </authorList>
    </citation>
    <scope>NUCLEOTIDE SEQUENCE [LARGE SCALE GENOMIC DNA]</scope>
    <source>
        <strain evidence="2 3">TM138-S3</strain>
    </source>
</reference>